<keyword evidence="5" id="KW-0808">Transferase</keyword>
<dbReference type="InterPro" id="IPR003374">
    <property type="entry name" value="ApbE-like_sf"/>
</dbReference>
<keyword evidence="7" id="KW-0274">FAD</keyword>
<evidence type="ECO:0000256" key="3">
    <source>
        <dbReference type="ARBA" id="ARBA00016337"/>
    </source>
</evidence>
<gene>
    <name evidence="12" type="ORF">COL8621_01381</name>
</gene>
<sequence length="292" mass="30377">MITRRRFLTISAAALATPACAKPVYWQGHALGAEAFLNIRGDQAVANQAIRATKAILADVEKTFSLFDPASEISTLNQTGALSSPSPPLCEVLKLAGELHKATNGAFDPTVQPLWRALATGGDTAAAQALIGWDRVAIAPRRITLGPGQALTLNGIAQGYATDRVAAALRDLGLTEVLVNIGEFACIGEWHIGVEDPAHGLITTNRITDAAVATSSPSAMSLGDIGHIIGPAGQKSQWSTVSVQAPDAALADGLSTALCLLSRKEAQHAINAVPQTVRATLVSFDGKTTFLT</sequence>
<dbReference type="InterPro" id="IPR024932">
    <property type="entry name" value="ApbE"/>
</dbReference>
<keyword evidence="13" id="KW-1185">Reference proteome</keyword>
<dbReference type="AlphaFoldDB" id="A0A238JVA6"/>
<dbReference type="PROSITE" id="PS51318">
    <property type="entry name" value="TAT"/>
    <property type="match status" value="1"/>
</dbReference>
<dbReference type="EC" id="2.7.1.180" evidence="2"/>
<dbReference type="SUPFAM" id="SSF143631">
    <property type="entry name" value="ApbE-like"/>
    <property type="match status" value="1"/>
</dbReference>
<dbReference type="InterPro" id="IPR006311">
    <property type="entry name" value="TAT_signal"/>
</dbReference>
<evidence type="ECO:0000256" key="10">
    <source>
        <dbReference type="ARBA" id="ARBA00048540"/>
    </source>
</evidence>
<evidence type="ECO:0000256" key="4">
    <source>
        <dbReference type="ARBA" id="ARBA00022630"/>
    </source>
</evidence>
<evidence type="ECO:0000256" key="7">
    <source>
        <dbReference type="ARBA" id="ARBA00022827"/>
    </source>
</evidence>
<accession>A0A238JVA6</accession>
<dbReference type="OrthoDB" id="9778595at2"/>
<organism evidence="12 13">
    <name type="scientific">Actibacterium lipolyticum</name>
    <dbReference type="NCBI Taxonomy" id="1524263"/>
    <lineage>
        <taxon>Bacteria</taxon>
        <taxon>Pseudomonadati</taxon>
        <taxon>Pseudomonadota</taxon>
        <taxon>Alphaproteobacteria</taxon>
        <taxon>Rhodobacterales</taxon>
        <taxon>Roseobacteraceae</taxon>
        <taxon>Actibacterium</taxon>
    </lineage>
</organism>
<evidence type="ECO:0000256" key="5">
    <source>
        <dbReference type="ARBA" id="ARBA00022679"/>
    </source>
</evidence>
<evidence type="ECO:0000256" key="8">
    <source>
        <dbReference type="ARBA" id="ARBA00022842"/>
    </source>
</evidence>
<keyword evidence="8" id="KW-0460">Magnesium</keyword>
<dbReference type="GO" id="GO:0046872">
    <property type="term" value="F:metal ion binding"/>
    <property type="evidence" value="ECO:0007669"/>
    <property type="project" value="UniProtKB-KW"/>
</dbReference>
<dbReference type="Proteomes" id="UP000202922">
    <property type="component" value="Unassembled WGS sequence"/>
</dbReference>
<feature type="chain" id="PRO_5039895488" description="FAD:protein FMN transferase" evidence="11">
    <location>
        <begin position="22"/>
        <end position="292"/>
    </location>
</feature>
<dbReference type="Pfam" id="PF02424">
    <property type="entry name" value="ApbE"/>
    <property type="match status" value="1"/>
</dbReference>
<feature type="signal peptide" evidence="11">
    <location>
        <begin position="1"/>
        <end position="21"/>
    </location>
</feature>
<dbReference type="EMBL" id="FXYE01000001">
    <property type="protein sequence ID" value="SMX34581.1"/>
    <property type="molecule type" value="Genomic_DNA"/>
</dbReference>
<protein>
    <recommendedName>
        <fullName evidence="3">FAD:protein FMN transferase</fullName>
        <ecNumber evidence="2">2.7.1.180</ecNumber>
    </recommendedName>
    <alternativeName>
        <fullName evidence="9">Flavin transferase</fullName>
    </alternativeName>
</protein>
<reference evidence="13" key="1">
    <citation type="submission" date="2017-05" db="EMBL/GenBank/DDBJ databases">
        <authorList>
            <person name="Rodrigo-Torres L."/>
            <person name="Arahal R. D."/>
            <person name="Lucena T."/>
        </authorList>
    </citation>
    <scope>NUCLEOTIDE SEQUENCE [LARGE SCALE GENOMIC DNA]</scope>
    <source>
        <strain evidence="13">CECT 8621</strain>
    </source>
</reference>
<dbReference type="RefSeq" id="WP_093966506.1">
    <property type="nucleotide sequence ID" value="NZ_FXYE01000001.1"/>
</dbReference>
<evidence type="ECO:0000256" key="6">
    <source>
        <dbReference type="ARBA" id="ARBA00022723"/>
    </source>
</evidence>
<keyword evidence="11" id="KW-0732">Signal</keyword>
<proteinExistence type="predicted"/>
<evidence type="ECO:0000313" key="13">
    <source>
        <dbReference type="Proteomes" id="UP000202922"/>
    </source>
</evidence>
<comment type="cofactor">
    <cofactor evidence="1">
        <name>Mg(2+)</name>
        <dbReference type="ChEBI" id="CHEBI:18420"/>
    </cofactor>
</comment>
<dbReference type="Gene3D" id="3.10.520.10">
    <property type="entry name" value="ApbE-like domains"/>
    <property type="match status" value="1"/>
</dbReference>
<keyword evidence="6" id="KW-0479">Metal-binding</keyword>
<keyword evidence="4" id="KW-0285">Flavoprotein</keyword>
<dbReference type="PANTHER" id="PTHR30040:SF2">
    <property type="entry name" value="FAD:PROTEIN FMN TRANSFERASE"/>
    <property type="match status" value="1"/>
</dbReference>
<dbReference type="PANTHER" id="PTHR30040">
    <property type="entry name" value="THIAMINE BIOSYNTHESIS LIPOPROTEIN APBE"/>
    <property type="match status" value="1"/>
</dbReference>
<evidence type="ECO:0000313" key="12">
    <source>
        <dbReference type="EMBL" id="SMX34581.1"/>
    </source>
</evidence>
<evidence type="ECO:0000256" key="11">
    <source>
        <dbReference type="SAM" id="SignalP"/>
    </source>
</evidence>
<name>A0A238JVA6_9RHOB</name>
<dbReference type="GO" id="GO:0016740">
    <property type="term" value="F:transferase activity"/>
    <property type="evidence" value="ECO:0007669"/>
    <property type="project" value="UniProtKB-KW"/>
</dbReference>
<evidence type="ECO:0000256" key="2">
    <source>
        <dbReference type="ARBA" id="ARBA00011955"/>
    </source>
</evidence>
<evidence type="ECO:0000256" key="1">
    <source>
        <dbReference type="ARBA" id="ARBA00001946"/>
    </source>
</evidence>
<evidence type="ECO:0000256" key="9">
    <source>
        <dbReference type="ARBA" id="ARBA00031306"/>
    </source>
</evidence>
<comment type="catalytic activity">
    <reaction evidence="10">
        <text>L-threonyl-[protein] + FAD = FMN-L-threonyl-[protein] + AMP + H(+)</text>
        <dbReference type="Rhea" id="RHEA:36847"/>
        <dbReference type="Rhea" id="RHEA-COMP:11060"/>
        <dbReference type="Rhea" id="RHEA-COMP:11061"/>
        <dbReference type="ChEBI" id="CHEBI:15378"/>
        <dbReference type="ChEBI" id="CHEBI:30013"/>
        <dbReference type="ChEBI" id="CHEBI:57692"/>
        <dbReference type="ChEBI" id="CHEBI:74257"/>
        <dbReference type="ChEBI" id="CHEBI:456215"/>
        <dbReference type="EC" id="2.7.1.180"/>
    </reaction>
</comment>